<reference evidence="3" key="1">
    <citation type="journal article" date="2019" name="Int. J. Syst. Evol. Microbiol.">
        <title>The Global Catalogue of Microorganisms (GCM) 10K type strain sequencing project: providing services to taxonomists for standard genome sequencing and annotation.</title>
        <authorList>
            <consortium name="The Broad Institute Genomics Platform"/>
            <consortium name="The Broad Institute Genome Sequencing Center for Infectious Disease"/>
            <person name="Wu L."/>
            <person name="Ma J."/>
        </authorList>
    </citation>
    <scope>NUCLEOTIDE SEQUENCE [LARGE SCALE GENOMIC DNA]</scope>
    <source>
        <strain evidence="3">JCM 17525</strain>
    </source>
</reference>
<proteinExistence type="predicted"/>
<protein>
    <recommendedName>
        <fullName evidence="4">Tetratricopeptide repeat protein</fullName>
    </recommendedName>
</protein>
<dbReference type="EMBL" id="BAABBI010000001">
    <property type="protein sequence ID" value="GAA3784477.1"/>
    <property type="molecule type" value="Genomic_DNA"/>
</dbReference>
<evidence type="ECO:0000256" key="1">
    <source>
        <dbReference type="PROSITE-ProRule" id="PRU00339"/>
    </source>
</evidence>
<evidence type="ECO:0000313" key="2">
    <source>
        <dbReference type="EMBL" id="GAA3784477.1"/>
    </source>
</evidence>
<gene>
    <name evidence="2" type="ORF">GCM10022271_16100</name>
</gene>
<dbReference type="SUPFAM" id="SSF48452">
    <property type="entry name" value="TPR-like"/>
    <property type="match status" value="1"/>
</dbReference>
<organism evidence="2 3">
    <name type="scientific">Corallibacter vietnamensis</name>
    <dbReference type="NCBI Taxonomy" id="904130"/>
    <lineage>
        <taxon>Bacteria</taxon>
        <taxon>Pseudomonadati</taxon>
        <taxon>Bacteroidota</taxon>
        <taxon>Flavobacteriia</taxon>
        <taxon>Flavobacteriales</taxon>
        <taxon>Flavobacteriaceae</taxon>
        <taxon>Corallibacter</taxon>
    </lineage>
</organism>
<feature type="repeat" description="TPR" evidence="1">
    <location>
        <begin position="165"/>
        <end position="198"/>
    </location>
</feature>
<name>A0ABP7H5X0_9FLAO</name>
<dbReference type="SMART" id="SM00028">
    <property type="entry name" value="TPR"/>
    <property type="match status" value="2"/>
</dbReference>
<dbReference type="Proteomes" id="UP001501456">
    <property type="component" value="Unassembled WGS sequence"/>
</dbReference>
<keyword evidence="1" id="KW-0802">TPR repeat</keyword>
<dbReference type="Gene3D" id="1.25.40.10">
    <property type="entry name" value="Tetratricopeptide repeat domain"/>
    <property type="match status" value="1"/>
</dbReference>
<dbReference type="InterPro" id="IPR019734">
    <property type="entry name" value="TPR_rpt"/>
</dbReference>
<comment type="caution">
    <text evidence="2">The sequence shown here is derived from an EMBL/GenBank/DDBJ whole genome shotgun (WGS) entry which is preliminary data.</text>
</comment>
<evidence type="ECO:0000313" key="3">
    <source>
        <dbReference type="Proteomes" id="UP001501456"/>
    </source>
</evidence>
<dbReference type="PROSITE" id="PS51257">
    <property type="entry name" value="PROKAR_LIPOPROTEIN"/>
    <property type="match status" value="1"/>
</dbReference>
<sequence length="246" mass="28676">MKNLYMNFFKRHQYLRTTLALVCLALVTISCSKNINYTTQHIKETSGRYLYNQEELIEVYYKDNNLFLKWKGAEQIKPVALDENTFFVADMYQKLQFVKHPETQKRYLSIIPEDGGDSSITYDYLKVSDTFRTPSMYLKDKVYDKALEGYLAIQKQDSTSTFIDERAFNSLGYSHLRKQEHKDAIAIFKMNVALHPESDNVYDSLAEAYLQSGDSLQAYTNYEKALQLNSGNKRAKKFVETYKANN</sequence>
<dbReference type="PROSITE" id="PS50005">
    <property type="entry name" value="TPR"/>
    <property type="match status" value="2"/>
</dbReference>
<dbReference type="InterPro" id="IPR011990">
    <property type="entry name" value="TPR-like_helical_dom_sf"/>
</dbReference>
<evidence type="ECO:0008006" key="4">
    <source>
        <dbReference type="Google" id="ProtNLM"/>
    </source>
</evidence>
<keyword evidence="3" id="KW-1185">Reference proteome</keyword>
<feature type="repeat" description="TPR" evidence="1">
    <location>
        <begin position="199"/>
        <end position="232"/>
    </location>
</feature>
<accession>A0ABP7H5X0</accession>